<evidence type="ECO:0000256" key="3">
    <source>
        <dbReference type="ARBA" id="ARBA00022750"/>
    </source>
</evidence>
<proteinExistence type="predicted"/>
<evidence type="ECO:0000313" key="15">
    <source>
        <dbReference type="EMBL" id="GEU64071.1"/>
    </source>
</evidence>
<dbReference type="GO" id="GO:0046872">
    <property type="term" value="F:metal ion binding"/>
    <property type="evidence" value="ECO:0007669"/>
    <property type="project" value="UniProtKB-KW"/>
</dbReference>
<gene>
    <name evidence="15" type="ORF">Tci_036049</name>
</gene>
<dbReference type="PANTHER" id="PTHR37984:SF5">
    <property type="entry name" value="PROTEIN NYNRIN-LIKE"/>
    <property type="match status" value="1"/>
</dbReference>
<evidence type="ECO:0008006" key="16">
    <source>
        <dbReference type="Google" id="ProtNLM"/>
    </source>
</evidence>
<dbReference type="Gene3D" id="3.10.10.10">
    <property type="entry name" value="HIV Type 1 Reverse Transcriptase, subunit A, domain 1"/>
    <property type="match status" value="1"/>
</dbReference>
<dbReference type="AlphaFoldDB" id="A0A6L2LQI4"/>
<dbReference type="PANTHER" id="PTHR37984">
    <property type="entry name" value="PROTEIN CBG26694"/>
    <property type="match status" value="1"/>
</dbReference>
<dbReference type="GO" id="GO:0006310">
    <property type="term" value="P:DNA recombination"/>
    <property type="evidence" value="ECO:0007669"/>
    <property type="project" value="UniProtKB-KW"/>
</dbReference>
<dbReference type="GO" id="GO:0015074">
    <property type="term" value="P:DNA integration"/>
    <property type="evidence" value="ECO:0007669"/>
    <property type="project" value="UniProtKB-KW"/>
</dbReference>
<comment type="caution">
    <text evidence="15">The sequence shown here is derived from an EMBL/GenBank/DDBJ whole genome shotgun (WGS) entry which is preliminary data.</text>
</comment>
<dbReference type="SUPFAM" id="SSF53098">
    <property type="entry name" value="Ribonuclease H-like"/>
    <property type="match status" value="1"/>
</dbReference>
<dbReference type="Gene3D" id="1.10.340.70">
    <property type="match status" value="1"/>
</dbReference>
<evidence type="ECO:0000256" key="2">
    <source>
        <dbReference type="ARBA" id="ARBA00022723"/>
    </source>
</evidence>
<name>A0A6L2LQI4_TANCI</name>
<dbReference type="Gene3D" id="3.30.420.10">
    <property type="entry name" value="Ribonuclease H-like superfamily/Ribonuclease H"/>
    <property type="match status" value="2"/>
</dbReference>
<dbReference type="GO" id="GO:0003677">
    <property type="term" value="F:DNA binding"/>
    <property type="evidence" value="ECO:0007669"/>
    <property type="project" value="UniProtKB-KW"/>
</dbReference>
<protein>
    <recommendedName>
        <fullName evidence="16">Reverse transcriptase domain-containing protein</fullName>
    </recommendedName>
</protein>
<dbReference type="Pfam" id="PF17921">
    <property type="entry name" value="Integrase_H2C2"/>
    <property type="match status" value="1"/>
</dbReference>
<keyword evidence="7" id="KW-0695">RNA-directed DNA polymerase</keyword>
<dbReference type="InterPro" id="IPR050951">
    <property type="entry name" value="Retrovirus_Pol_polyprotein"/>
</dbReference>
<evidence type="ECO:0000259" key="12">
    <source>
        <dbReference type="Pfam" id="PF17919"/>
    </source>
</evidence>
<dbReference type="InterPro" id="IPR043502">
    <property type="entry name" value="DNA/RNA_pol_sf"/>
</dbReference>
<evidence type="ECO:0000256" key="8">
    <source>
        <dbReference type="ARBA" id="ARBA00022932"/>
    </source>
</evidence>
<evidence type="ECO:0000256" key="4">
    <source>
        <dbReference type="ARBA" id="ARBA00022801"/>
    </source>
</evidence>
<dbReference type="GO" id="GO:0003887">
    <property type="term" value="F:DNA-directed DNA polymerase activity"/>
    <property type="evidence" value="ECO:0007669"/>
    <property type="project" value="UniProtKB-KW"/>
</dbReference>
<dbReference type="InterPro" id="IPR056924">
    <property type="entry name" value="SH3_Tf2-1"/>
</dbReference>
<keyword evidence="3" id="KW-0064">Aspartyl protease</keyword>
<keyword evidence="9" id="KW-0238">DNA-binding</keyword>
<keyword evidence="5" id="KW-0460">Magnesium</keyword>
<feature type="domain" description="Tf2-1-like SH3-like" evidence="14">
    <location>
        <begin position="994"/>
        <end position="1032"/>
    </location>
</feature>
<keyword evidence="6" id="KW-0229">DNA integration</keyword>
<evidence type="ECO:0000256" key="11">
    <source>
        <dbReference type="ARBA" id="ARBA00023268"/>
    </source>
</evidence>
<dbReference type="EMBL" id="BKCJ010004959">
    <property type="protein sequence ID" value="GEU64071.1"/>
    <property type="molecule type" value="Genomic_DNA"/>
</dbReference>
<keyword evidence="10" id="KW-0233">DNA recombination</keyword>
<dbReference type="InterPro" id="IPR041577">
    <property type="entry name" value="RT_RNaseH_2"/>
</dbReference>
<dbReference type="GO" id="GO:0006508">
    <property type="term" value="P:proteolysis"/>
    <property type="evidence" value="ECO:0007669"/>
    <property type="project" value="UniProtKB-KW"/>
</dbReference>
<dbReference type="GO" id="GO:0003964">
    <property type="term" value="F:RNA-directed DNA polymerase activity"/>
    <property type="evidence" value="ECO:0007669"/>
    <property type="project" value="UniProtKB-KW"/>
</dbReference>
<reference evidence="15" key="1">
    <citation type="journal article" date="2019" name="Sci. Rep.">
        <title>Draft genome of Tanacetum cinerariifolium, the natural source of mosquito coil.</title>
        <authorList>
            <person name="Yamashiro T."/>
            <person name="Shiraishi A."/>
            <person name="Satake H."/>
            <person name="Nakayama K."/>
        </authorList>
    </citation>
    <scope>NUCLEOTIDE SEQUENCE</scope>
</reference>
<keyword evidence="4" id="KW-0378">Hydrolase</keyword>
<evidence type="ECO:0000256" key="1">
    <source>
        <dbReference type="ARBA" id="ARBA00022670"/>
    </source>
</evidence>
<accession>A0A6L2LQI4</accession>
<feature type="domain" description="Integrase zinc-binding" evidence="13">
    <location>
        <begin position="770"/>
        <end position="823"/>
    </location>
</feature>
<keyword evidence="2" id="KW-0479">Metal-binding</keyword>
<keyword evidence="8" id="KW-0808">Transferase</keyword>
<dbReference type="SUPFAM" id="SSF56672">
    <property type="entry name" value="DNA/RNA polymerases"/>
    <property type="match status" value="1"/>
</dbReference>
<evidence type="ECO:0000256" key="9">
    <source>
        <dbReference type="ARBA" id="ARBA00023125"/>
    </source>
</evidence>
<sequence length="1215" mass="139487">MSKQCTKPKRKRDESWFKDMVLLTVITYNAAYQSDNLDAYDSDCDEINTAKVALMANLSHCGLYDLAEYASESQQAVVQNSNSPTQRDALILSVIEQLETQVYYYTKVKLDNKSVNDTLTAELERYTDQVGILKEGQNFELKCKDIVSDSYAQSVEIDNLKQTLSEHLKEKESLMQTKAQQLEPKLYDGNVIQKTNAIVICDSEETLTLAEESRNRITIDQMGLKRFSIRFVPQTKLSAEQDFWSQNSENSPEPTLSTRPTHVKVPKELLMRFQLLVKVKIDSQDYDVAGDDYEGPPIFNDDQYEEQSMPVYDTDIEDVIEEEEGFVRKGGFGGEEDNIEDVVVANDLYSSMIQTSMSSCDNLIAEEAVQKFRLKTKNHPKPYKLEWIKKGRELTVSERVHVLFLEYDRDITHNGKTITYSFIFRGVKITLMPNKPKEVVNKPTSALLTLSQFKDELEIGDDIFVLIGKGVAEDSEIPEAMIPLLEEIIDVFPDELPDGFPSLHNIQHHIDLELRSQLPNRPHYRMSPREHEELRRQVKELISKGHVHKSMSLCVVPALLTPKKDGTWHMCVDSRAINKIKVLTLLRKDSFYAATKKCVFMTLKVLFLGYVVSGDGIRVDESKVAAVQEGPTPTTITETEEAELAFQVVKEKLTTTPLLILPDFSKVFELYIDASKVAIGGVLSQVVQAVKYWRHYLFHKEFVLFTDHDSIRNFHTQDKVDVPGLDVIRDMVTVDPYFSVVLHGMQSREKVDFVLHDRFLFKGNRLCIPDSSLRLQIIKELHGERHVGRDRTLQLVQASYFWPTMRKKVDRYVKRCHICQVSKGTTTNAGLYLPLHVPLQPWVDISMYFVLGLPRTQRGNDLIFVVVDRFSKMVHFIPYKKTADAMVNTQLNFSSAYHPQTDGQTEVVNRSLGNLLRCLVGDHVKAWHQKLCQAEFAHNHAVNRSTGFSPFQDFVAWLHDVHKAVHDDLVRANSKYKQDADQKRRRVDFEVGDFIGPLEIVKKMNSNAYRVKLPSHIWCSHVFNVKNLLPYHGKTSDEVSVGNLRRNFDYPRGNDSQEKDLVITKLKERIKFLYGTMKEDKIKKELEEIETINIELDHRVTKLIAENEHLKQTYKQLYDSIKSSRIRSKEQCDDLIKQVNLKSAKNSDLNASRQEKVLVITALKDNLRKLKGKSVVDEAVISHPIDLEMLKVDVAPLAPKLRNNRTVHSDYLKHT</sequence>
<feature type="domain" description="Reverse transcriptase/retrotransposon-derived protein RNase H-like" evidence="12">
    <location>
        <begin position="639"/>
        <end position="691"/>
    </location>
</feature>
<keyword evidence="1" id="KW-0645">Protease</keyword>
<dbReference type="InterPro" id="IPR012337">
    <property type="entry name" value="RNaseH-like_sf"/>
</dbReference>
<dbReference type="Pfam" id="PF17919">
    <property type="entry name" value="RT_RNaseH_2"/>
    <property type="match status" value="1"/>
</dbReference>
<evidence type="ECO:0000256" key="6">
    <source>
        <dbReference type="ARBA" id="ARBA00022908"/>
    </source>
</evidence>
<dbReference type="InterPro" id="IPR036397">
    <property type="entry name" value="RNaseH_sf"/>
</dbReference>
<evidence type="ECO:0000259" key="13">
    <source>
        <dbReference type="Pfam" id="PF17921"/>
    </source>
</evidence>
<evidence type="ECO:0000256" key="7">
    <source>
        <dbReference type="ARBA" id="ARBA00022918"/>
    </source>
</evidence>
<keyword evidence="8" id="KW-0239">DNA-directed DNA polymerase</keyword>
<dbReference type="Pfam" id="PF24626">
    <property type="entry name" value="SH3_Tf2-1"/>
    <property type="match status" value="1"/>
</dbReference>
<keyword evidence="8" id="KW-0548">Nucleotidyltransferase</keyword>
<evidence type="ECO:0000256" key="5">
    <source>
        <dbReference type="ARBA" id="ARBA00022842"/>
    </source>
</evidence>
<evidence type="ECO:0000256" key="10">
    <source>
        <dbReference type="ARBA" id="ARBA00023172"/>
    </source>
</evidence>
<keyword evidence="11" id="KW-0511">Multifunctional enzyme</keyword>
<organism evidence="15">
    <name type="scientific">Tanacetum cinerariifolium</name>
    <name type="common">Dalmatian daisy</name>
    <name type="synonym">Chrysanthemum cinerariifolium</name>
    <dbReference type="NCBI Taxonomy" id="118510"/>
    <lineage>
        <taxon>Eukaryota</taxon>
        <taxon>Viridiplantae</taxon>
        <taxon>Streptophyta</taxon>
        <taxon>Embryophyta</taxon>
        <taxon>Tracheophyta</taxon>
        <taxon>Spermatophyta</taxon>
        <taxon>Magnoliopsida</taxon>
        <taxon>eudicotyledons</taxon>
        <taxon>Gunneridae</taxon>
        <taxon>Pentapetalae</taxon>
        <taxon>asterids</taxon>
        <taxon>campanulids</taxon>
        <taxon>Asterales</taxon>
        <taxon>Asteraceae</taxon>
        <taxon>Asteroideae</taxon>
        <taxon>Anthemideae</taxon>
        <taxon>Anthemidinae</taxon>
        <taxon>Tanacetum</taxon>
    </lineage>
</organism>
<dbReference type="GO" id="GO:0004190">
    <property type="term" value="F:aspartic-type endopeptidase activity"/>
    <property type="evidence" value="ECO:0007669"/>
    <property type="project" value="UniProtKB-KW"/>
</dbReference>
<evidence type="ECO:0000259" key="14">
    <source>
        <dbReference type="Pfam" id="PF24626"/>
    </source>
</evidence>
<dbReference type="InterPro" id="IPR041588">
    <property type="entry name" value="Integrase_H2C2"/>
</dbReference>
<dbReference type="FunFam" id="1.10.340.70:FF:000001">
    <property type="entry name" value="Retrovirus-related Pol polyprotein from transposon gypsy-like Protein"/>
    <property type="match status" value="1"/>
</dbReference>